<reference evidence="8" key="1">
    <citation type="submission" date="2018-11" db="EMBL/GenBank/DDBJ databases">
        <authorList>
            <consortium name="Pathogen Informatics"/>
        </authorList>
    </citation>
    <scope>NUCLEOTIDE SEQUENCE</scope>
</reference>
<dbReference type="Pfam" id="PF10484">
    <property type="entry name" value="MRP-S23"/>
    <property type="match status" value="1"/>
</dbReference>
<evidence type="ECO:0000256" key="4">
    <source>
        <dbReference type="ARBA" id="ARBA00023128"/>
    </source>
</evidence>
<keyword evidence="3" id="KW-0689">Ribosomal protein</keyword>
<dbReference type="GO" id="GO:0006412">
    <property type="term" value="P:translation"/>
    <property type="evidence" value="ECO:0007669"/>
    <property type="project" value="InterPro"/>
</dbReference>
<keyword evidence="5" id="KW-0687">Ribonucleoprotein</keyword>
<feature type="domain" description="Small ribosomal subunit protein mS23 conserved" evidence="7">
    <location>
        <begin position="2"/>
        <end position="98"/>
    </location>
</feature>
<organism evidence="8 9">
    <name type="scientific">Protopolystoma xenopodis</name>
    <dbReference type="NCBI Taxonomy" id="117903"/>
    <lineage>
        <taxon>Eukaryota</taxon>
        <taxon>Metazoa</taxon>
        <taxon>Spiralia</taxon>
        <taxon>Lophotrochozoa</taxon>
        <taxon>Platyhelminthes</taxon>
        <taxon>Monogenea</taxon>
        <taxon>Polyopisthocotylea</taxon>
        <taxon>Polystomatidea</taxon>
        <taxon>Polystomatidae</taxon>
        <taxon>Protopolystoma</taxon>
    </lineage>
</organism>
<dbReference type="InterPro" id="IPR019520">
    <property type="entry name" value="Ribosomal_mS23_met"/>
</dbReference>
<dbReference type="GO" id="GO:0005739">
    <property type="term" value="C:mitochondrion"/>
    <property type="evidence" value="ECO:0007669"/>
    <property type="project" value="InterPro"/>
</dbReference>
<dbReference type="InterPro" id="IPR023611">
    <property type="entry name" value="mS23_dom_met"/>
</dbReference>
<evidence type="ECO:0000313" key="9">
    <source>
        <dbReference type="Proteomes" id="UP000784294"/>
    </source>
</evidence>
<accession>A0A3S5B293</accession>
<protein>
    <recommendedName>
        <fullName evidence="6">Small ribosomal subunit protein mS23</fullName>
    </recommendedName>
</protein>
<dbReference type="GO" id="GO:0005840">
    <property type="term" value="C:ribosome"/>
    <property type="evidence" value="ECO:0007669"/>
    <property type="project" value="InterPro"/>
</dbReference>
<dbReference type="OrthoDB" id="10012356at2759"/>
<comment type="caution">
    <text evidence="8">The sequence shown here is derived from an EMBL/GenBank/DDBJ whole genome shotgun (WGS) entry which is preliminary data.</text>
</comment>
<dbReference type="GO" id="GO:0003735">
    <property type="term" value="F:structural constituent of ribosome"/>
    <property type="evidence" value="ECO:0007669"/>
    <property type="project" value="InterPro"/>
</dbReference>
<evidence type="ECO:0000256" key="3">
    <source>
        <dbReference type="ARBA" id="ARBA00022980"/>
    </source>
</evidence>
<keyword evidence="9" id="KW-1185">Reference proteome</keyword>
<evidence type="ECO:0000259" key="7">
    <source>
        <dbReference type="Pfam" id="PF10484"/>
    </source>
</evidence>
<evidence type="ECO:0000256" key="2">
    <source>
        <dbReference type="ARBA" id="ARBA00009864"/>
    </source>
</evidence>
<dbReference type="PANTHER" id="PTHR15925:SF2">
    <property type="entry name" value="SMALL RIBOSOMAL SUBUNIT PROTEIN MS23"/>
    <property type="match status" value="1"/>
</dbReference>
<name>A0A3S5B293_9PLAT</name>
<dbReference type="EMBL" id="CAAALY010123568">
    <property type="protein sequence ID" value="VEL31531.1"/>
    <property type="molecule type" value="Genomic_DNA"/>
</dbReference>
<comment type="similarity">
    <text evidence="2">Belongs to the mitochondrion-specific ribosomal protein mS23 family.</text>
</comment>
<proteinExistence type="inferred from homology"/>
<evidence type="ECO:0000313" key="8">
    <source>
        <dbReference type="EMBL" id="VEL31531.1"/>
    </source>
</evidence>
<gene>
    <name evidence="8" type="ORF">PXEA_LOCUS24971</name>
</gene>
<keyword evidence="4" id="KW-0496">Mitochondrion</keyword>
<evidence type="ECO:0000256" key="5">
    <source>
        <dbReference type="ARBA" id="ARBA00023274"/>
    </source>
</evidence>
<dbReference type="AlphaFoldDB" id="A0A3S5B293"/>
<dbReference type="CDD" id="cd23701">
    <property type="entry name" value="At1g26750"/>
    <property type="match status" value="1"/>
</dbReference>
<evidence type="ECO:0000256" key="6">
    <source>
        <dbReference type="ARBA" id="ARBA00035137"/>
    </source>
</evidence>
<evidence type="ECO:0000256" key="1">
    <source>
        <dbReference type="ARBA" id="ARBA00004173"/>
    </source>
</evidence>
<dbReference type="InterPro" id="IPR059242">
    <property type="entry name" value="mS23_dom"/>
</dbReference>
<comment type="subcellular location">
    <subcellularLocation>
        <location evidence="1">Mitochondrion</location>
    </subcellularLocation>
</comment>
<dbReference type="PANTHER" id="PTHR15925">
    <property type="entry name" value="MITOCHONDRIAL RIBOSOMAL PROTEIN S23"/>
    <property type="match status" value="1"/>
</dbReference>
<sequence>MDSGVIKHSERPLWYDVYKAFPPAVDPYFTRPIPNKKVREILYPEDSFRAKIIKKHVDDLINMFNSKDESILQKSIQLNQLNVENDPEEVVSRILKELHDTNKLPLKR</sequence>
<dbReference type="Proteomes" id="UP000784294">
    <property type="component" value="Unassembled WGS sequence"/>
</dbReference>